<dbReference type="Proteomes" id="UP001589755">
    <property type="component" value="Unassembled WGS sequence"/>
</dbReference>
<keyword evidence="1" id="KW-1133">Transmembrane helix</keyword>
<keyword evidence="3" id="KW-1185">Reference proteome</keyword>
<organism evidence="2 3">
    <name type="scientific">Chelativorans intermedius</name>
    <dbReference type="NCBI Taxonomy" id="515947"/>
    <lineage>
        <taxon>Bacteria</taxon>
        <taxon>Pseudomonadati</taxon>
        <taxon>Pseudomonadota</taxon>
        <taxon>Alphaproteobacteria</taxon>
        <taxon>Hyphomicrobiales</taxon>
        <taxon>Phyllobacteriaceae</taxon>
        <taxon>Chelativorans</taxon>
    </lineage>
</organism>
<comment type="caution">
    <text evidence="2">The sequence shown here is derived from an EMBL/GenBank/DDBJ whole genome shotgun (WGS) entry which is preliminary data.</text>
</comment>
<evidence type="ECO:0000256" key="1">
    <source>
        <dbReference type="SAM" id="Phobius"/>
    </source>
</evidence>
<dbReference type="RefSeq" id="WP_261520025.1">
    <property type="nucleotide sequence ID" value="NZ_JAODNW010000008.1"/>
</dbReference>
<keyword evidence="1" id="KW-0472">Membrane</keyword>
<accession>A0ABV6D3C1</accession>
<protein>
    <submittedName>
        <fullName evidence="2">Uncharacterized protein</fullName>
    </submittedName>
</protein>
<name>A0ABV6D3C1_9HYPH</name>
<keyword evidence="1" id="KW-0812">Transmembrane</keyword>
<sequence length="43" mass="4552">MIISRSIGSYPQEDAMAELLQDVVSLVAVSSFIVVAATWIGAL</sequence>
<evidence type="ECO:0000313" key="2">
    <source>
        <dbReference type="EMBL" id="MFC0207139.1"/>
    </source>
</evidence>
<gene>
    <name evidence="2" type="ORF">ACFFJ2_01840</name>
</gene>
<feature type="transmembrane region" description="Helical" evidence="1">
    <location>
        <begin position="23"/>
        <end position="42"/>
    </location>
</feature>
<reference evidence="2 3" key="1">
    <citation type="submission" date="2024-09" db="EMBL/GenBank/DDBJ databases">
        <authorList>
            <person name="Sun Q."/>
            <person name="Mori K."/>
        </authorList>
    </citation>
    <scope>NUCLEOTIDE SEQUENCE [LARGE SCALE GENOMIC DNA]</scope>
    <source>
        <strain evidence="2 3">CCM 8543</strain>
    </source>
</reference>
<proteinExistence type="predicted"/>
<dbReference type="EMBL" id="JBHLXD010000002">
    <property type="protein sequence ID" value="MFC0207139.1"/>
    <property type="molecule type" value="Genomic_DNA"/>
</dbReference>
<evidence type="ECO:0000313" key="3">
    <source>
        <dbReference type="Proteomes" id="UP001589755"/>
    </source>
</evidence>